<dbReference type="InterPro" id="IPR005467">
    <property type="entry name" value="His_kinase_dom"/>
</dbReference>
<dbReference type="Pfam" id="PF13188">
    <property type="entry name" value="PAS_8"/>
    <property type="match status" value="1"/>
</dbReference>
<gene>
    <name evidence="9" type="ORF">OCK74_26650</name>
</gene>
<dbReference type="PROSITE" id="PS50109">
    <property type="entry name" value="HIS_KIN"/>
    <property type="match status" value="1"/>
</dbReference>
<keyword evidence="3" id="KW-0597">Phosphoprotein</keyword>
<dbReference type="PRINTS" id="PR00344">
    <property type="entry name" value="BCTRLSENSOR"/>
</dbReference>
<evidence type="ECO:0000256" key="4">
    <source>
        <dbReference type="ARBA" id="ARBA00022679"/>
    </source>
</evidence>
<dbReference type="Pfam" id="PF02518">
    <property type="entry name" value="HATPase_c"/>
    <property type="match status" value="1"/>
</dbReference>
<dbReference type="PANTHER" id="PTHR43304:SF1">
    <property type="entry name" value="PAC DOMAIN-CONTAINING PROTEIN"/>
    <property type="match status" value="1"/>
</dbReference>
<dbReference type="SMART" id="SM00091">
    <property type="entry name" value="PAS"/>
    <property type="match status" value="4"/>
</dbReference>
<feature type="domain" description="PAC" evidence="8">
    <location>
        <begin position="213"/>
        <end position="265"/>
    </location>
</feature>
<dbReference type="SMART" id="SM00086">
    <property type="entry name" value="PAC"/>
    <property type="match status" value="4"/>
</dbReference>
<dbReference type="EC" id="2.7.13.3" evidence="2"/>
<dbReference type="InterPro" id="IPR052162">
    <property type="entry name" value="Sensor_kinase/Photoreceptor"/>
</dbReference>
<protein>
    <recommendedName>
        <fullName evidence="2">histidine kinase</fullName>
        <ecNumber evidence="2">2.7.13.3</ecNumber>
    </recommendedName>
</protein>
<dbReference type="SUPFAM" id="SSF47384">
    <property type="entry name" value="Homodimeric domain of signal transducing histidine kinase"/>
    <property type="match status" value="1"/>
</dbReference>
<dbReference type="Pfam" id="PF08447">
    <property type="entry name" value="PAS_3"/>
    <property type="match status" value="2"/>
</dbReference>
<dbReference type="RefSeq" id="WP_279300163.1">
    <property type="nucleotide sequence ID" value="NZ_JAOTIF010000043.1"/>
</dbReference>
<evidence type="ECO:0000256" key="5">
    <source>
        <dbReference type="ARBA" id="ARBA00022777"/>
    </source>
</evidence>
<evidence type="ECO:0000313" key="10">
    <source>
        <dbReference type="Proteomes" id="UP001155483"/>
    </source>
</evidence>
<dbReference type="Gene3D" id="2.10.70.100">
    <property type="match status" value="1"/>
</dbReference>
<dbReference type="CDD" id="cd00082">
    <property type="entry name" value="HisKA"/>
    <property type="match status" value="1"/>
</dbReference>
<evidence type="ECO:0000256" key="2">
    <source>
        <dbReference type="ARBA" id="ARBA00012438"/>
    </source>
</evidence>
<dbReference type="Gene3D" id="3.30.565.10">
    <property type="entry name" value="Histidine kinase-like ATPase, C-terminal domain"/>
    <property type="match status" value="1"/>
</dbReference>
<feature type="domain" description="PAC" evidence="8">
    <location>
        <begin position="471"/>
        <end position="521"/>
    </location>
</feature>
<dbReference type="PANTHER" id="PTHR43304">
    <property type="entry name" value="PHYTOCHROME-LIKE PROTEIN CPH1"/>
    <property type="match status" value="1"/>
</dbReference>
<accession>A0A9X3BAG3</accession>
<comment type="catalytic activity">
    <reaction evidence="1">
        <text>ATP + protein L-histidine = ADP + protein N-phospho-L-histidine.</text>
        <dbReference type="EC" id="2.7.13.3"/>
    </reaction>
</comment>
<dbReference type="InterPro" id="IPR004358">
    <property type="entry name" value="Sig_transdc_His_kin-like_C"/>
</dbReference>
<dbReference type="InterPro" id="IPR003594">
    <property type="entry name" value="HATPase_dom"/>
</dbReference>
<dbReference type="InterPro" id="IPR003661">
    <property type="entry name" value="HisK_dim/P_dom"/>
</dbReference>
<dbReference type="Gene3D" id="1.10.287.130">
    <property type="match status" value="1"/>
</dbReference>
<dbReference type="Gene3D" id="3.30.450.20">
    <property type="entry name" value="PAS domain"/>
    <property type="match status" value="4"/>
</dbReference>
<dbReference type="PROSITE" id="PS50113">
    <property type="entry name" value="PAC"/>
    <property type="match status" value="3"/>
</dbReference>
<organism evidence="9 10">
    <name type="scientific">Paraflavisolibacter caeni</name>
    <dbReference type="NCBI Taxonomy" id="2982496"/>
    <lineage>
        <taxon>Bacteria</taxon>
        <taxon>Pseudomonadati</taxon>
        <taxon>Bacteroidota</taxon>
        <taxon>Chitinophagia</taxon>
        <taxon>Chitinophagales</taxon>
        <taxon>Chitinophagaceae</taxon>
        <taxon>Paraflavisolibacter</taxon>
    </lineage>
</organism>
<dbReference type="InterPro" id="IPR036097">
    <property type="entry name" value="HisK_dim/P_sf"/>
</dbReference>
<feature type="domain" description="PAS" evidence="7">
    <location>
        <begin position="140"/>
        <end position="210"/>
    </location>
</feature>
<dbReference type="InterPro" id="IPR000700">
    <property type="entry name" value="PAS-assoc_C"/>
</dbReference>
<evidence type="ECO:0000259" key="7">
    <source>
        <dbReference type="PROSITE" id="PS50112"/>
    </source>
</evidence>
<feature type="domain" description="PAS" evidence="7">
    <location>
        <begin position="10"/>
        <end position="81"/>
    </location>
</feature>
<dbReference type="SMART" id="SM00387">
    <property type="entry name" value="HATPase_c"/>
    <property type="match status" value="1"/>
</dbReference>
<dbReference type="InterPro" id="IPR035965">
    <property type="entry name" value="PAS-like_dom_sf"/>
</dbReference>
<dbReference type="Proteomes" id="UP001155483">
    <property type="component" value="Unassembled WGS sequence"/>
</dbReference>
<evidence type="ECO:0000256" key="1">
    <source>
        <dbReference type="ARBA" id="ARBA00000085"/>
    </source>
</evidence>
<evidence type="ECO:0000313" key="9">
    <source>
        <dbReference type="EMBL" id="MCU7552726.1"/>
    </source>
</evidence>
<dbReference type="NCBIfam" id="TIGR00229">
    <property type="entry name" value="sensory_box"/>
    <property type="match status" value="2"/>
</dbReference>
<dbReference type="SMART" id="SM00388">
    <property type="entry name" value="HisKA"/>
    <property type="match status" value="1"/>
</dbReference>
<feature type="domain" description="PAC" evidence="8">
    <location>
        <begin position="86"/>
        <end position="139"/>
    </location>
</feature>
<sequence>MTSEFFINIDQERLQKALEASEIGIWEFNPITKAIIWSKKCYDLFGFDTGQLIDLDSFISGLHPDDKERAVQMLDDALHQVNGGHINMEYRIVNARNKLIYWVRATGKAYFNENGQANRLIGILTDITQEKGIQARANEKERLMKDISDSAPVALWITDENGQCFFKNKTWHDWTGLSDGELLGYGWMDAMFPDEKVLLLKNLQNAIATQSFFTADFHLVHKNGNIRWCLANGRPRYTEDGKFIGLAGSCVDITELKNTEEKLRYRTALFEAQNEATADGILIVDAKGKMLSYNNRFVEIWNMPKEITAAKDDYAALEYAMQQLEEPDAFINKVKHLYEHPYTIVEDELYLKNGKVIQRHGRPVTGMDGKNYGWVWYFRDITQVKNEERILHFKTALLEAQQEASPDGILITDGKGKIIMSNSRFAELWNIPKYIIEEKDDEASLLYGMNQTVNPEREIEKVKEVYINPNRIVEDEIHFKSGKILERRARPIIDNNNTYYGWAWYFRDITKQRMVEQTLEQRVTERTQELEAANTSLERSNRELEQFAYIASHDLQEPLRKIRTYIDMMNLDLERDHVEKAKQYIQKINQSSARMNDLIKDLLNFSRLNLSHSDTFEKTDLNTVLKYILEDLELIIVQKRALVQSECLPVINAIPLQMSQLFYNLLNNSLKFSKKDVIPKIEIRSKLLSKDEKAKLPHIDARRNIYEITFKDNGIGFSPEYAEQIFTIFQRLHSRSSYEGTGIGLALCKKIALNHQGDIFAVSEEGMGAEFHVLLPE</sequence>
<dbReference type="AlphaFoldDB" id="A0A9X3BAG3"/>
<proteinExistence type="predicted"/>
<dbReference type="InterPro" id="IPR000014">
    <property type="entry name" value="PAS"/>
</dbReference>
<reference evidence="9" key="2">
    <citation type="submission" date="2023-04" db="EMBL/GenBank/DDBJ databases">
        <title>Paracnuella aquatica gen. nov., sp. nov., a member of the family Chitinophagaceae isolated from a hot spring.</title>
        <authorList>
            <person name="Wang C."/>
        </authorList>
    </citation>
    <scope>NUCLEOTIDE SEQUENCE</scope>
    <source>
        <strain evidence="9">LB-8</strain>
    </source>
</reference>
<keyword evidence="10" id="KW-1185">Reference proteome</keyword>
<keyword evidence="5" id="KW-0418">Kinase</keyword>
<dbReference type="InterPro" id="IPR001610">
    <property type="entry name" value="PAC"/>
</dbReference>
<reference evidence="9" key="1">
    <citation type="submission" date="2022-09" db="EMBL/GenBank/DDBJ databases">
        <authorList>
            <person name="Yuan C."/>
            <person name="Ke Z."/>
        </authorList>
    </citation>
    <scope>NUCLEOTIDE SEQUENCE</scope>
    <source>
        <strain evidence="9">LB-8</strain>
    </source>
</reference>
<evidence type="ECO:0000256" key="3">
    <source>
        <dbReference type="ARBA" id="ARBA00022553"/>
    </source>
</evidence>
<dbReference type="SUPFAM" id="SSF55785">
    <property type="entry name" value="PYP-like sensor domain (PAS domain)"/>
    <property type="match status" value="4"/>
</dbReference>
<name>A0A9X3BAG3_9BACT</name>
<feature type="domain" description="Histidine kinase" evidence="6">
    <location>
        <begin position="550"/>
        <end position="777"/>
    </location>
</feature>
<dbReference type="PROSITE" id="PS50112">
    <property type="entry name" value="PAS"/>
    <property type="match status" value="2"/>
</dbReference>
<evidence type="ECO:0000259" key="6">
    <source>
        <dbReference type="PROSITE" id="PS50109"/>
    </source>
</evidence>
<dbReference type="Pfam" id="PF12860">
    <property type="entry name" value="PAS_7"/>
    <property type="match status" value="1"/>
</dbReference>
<keyword evidence="4" id="KW-0808">Transferase</keyword>
<dbReference type="CDD" id="cd00130">
    <property type="entry name" value="PAS"/>
    <property type="match status" value="2"/>
</dbReference>
<dbReference type="InterPro" id="IPR013655">
    <property type="entry name" value="PAS_fold_3"/>
</dbReference>
<dbReference type="EMBL" id="JAOTIF010000043">
    <property type="protein sequence ID" value="MCU7552726.1"/>
    <property type="molecule type" value="Genomic_DNA"/>
</dbReference>
<dbReference type="GO" id="GO:0000155">
    <property type="term" value="F:phosphorelay sensor kinase activity"/>
    <property type="evidence" value="ECO:0007669"/>
    <property type="project" value="InterPro"/>
</dbReference>
<dbReference type="Pfam" id="PF00512">
    <property type="entry name" value="HisKA"/>
    <property type="match status" value="1"/>
</dbReference>
<comment type="caution">
    <text evidence="9">The sequence shown here is derived from an EMBL/GenBank/DDBJ whole genome shotgun (WGS) entry which is preliminary data.</text>
</comment>
<dbReference type="SUPFAM" id="SSF55874">
    <property type="entry name" value="ATPase domain of HSP90 chaperone/DNA topoisomerase II/histidine kinase"/>
    <property type="match status" value="1"/>
</dbReference>
<dbReference type="InterPro" id="IPR036890">
    <property type="entry name" value="HATPase_C_sf"/>
</dbReference>
<evidence type="ECO:0000259" key="8">
    <source>
        <dbReference type="PROSITE" id="PS50113"/>
    </source>
</evidence>